<proteinExistence type="predicted"/>
<name>A0A814HLV7_9BILA</name>
<accession>A0A814HLV7</accession>
<dbReference type="OrthoDB" id="10046738at2759"/>
<keyword evidence="2" id="KW-1185">Reference proteome</keyword>
<sequence>MYTFFLEANKSRLVTKCRWVEDTNSFLKRSFCAIESVSNAELNHTLDDHKIAAAFINKYFKFLFSDNDKNEIARKMKLNISKSNDLCKIVIDNKLHKKSNFEKIEYAKINDFPILTINQITNEITFGNYQIIQAKSYLGQHFSTNGKNEIMVDFQIQINGMRTVGCCSHVASLILYFSNLKYLDNIVWPPQNLQHFFDSDNSDDESVPNGIDKNLTHNKDFSLEDFKDKLPEISSIKRNLSDLNSTQATKKQFAEFKI</sequence>
<dbReference type="Proteomes" id="UP000663879">
    <property type="component" value="Unassembled WGS sequence"/>
</dbReference>
<protein>
    <submittedName>
        <fullName evidence="1">Uncharacterized protein</fullName>
    </submittedName>
</protein>
<gene>
    <name evidence="1" type="ORF">OXX778_LOCUS16873</name>
</gene>
<evidence type="ECO:0000313" key="1">
    <source>
        <dbReference type="EMBL" id="CAF1010658.1"/>
    </source>
</evidence>
<dbReference type="AlphaFoldDB" id="A0A814HLV7"/>
<evidence type="ECO:0000313" key="2">
    <source>
        <dbReference type="Proteomes" id="UP000663879"/>
    </source>
</evidence>
<reference evidence="1" key="1">
    <citation type="submission" date="2021-02" db="EMBL/GenBank/DDBJ databases">
        <authorList>
            <person name="Nowell W R."/>
        </authorList>
    </citation>
    <scope>NUCLEOTIDE SEQUENCE</scope>
    <source>
        <strain evidence="1">Ploen Becks lab</strain>
    </source>
</reference>
<dbReference type="EMBL" id="CAJNOC010004129">
    <property type="protein sequence ID" value="CAF1010658.1"/>
    <property type="molecule type" value="Genomic_DNA"/>
</dbReference>
<organism evidence="1 2">
    <name type="scientific">Brachionus calyciflorus</name>
    <dbReference type="NCBI Taxonomy" id="104777"/>
    <lineage>
        <taxon>Eukaryota</taxon>
        <taxon>Metazoa</taxon>
        <taxon>Spiralia</taxon>
        <taxon>Gnathifera</taxon>
        <taxon>Rotifera</taxon>
        <taxon>Eurotatoria</taxon>
        <taxon>Monogononta</taxon>
        <taxon>Pseudotrocha</taxon>
        <taxon>Ploima</taxon>
        <taxon>Brachionidae</taxon>
        <taxon>Brachionus</taxon>
    </lineage>
</organism>
<comment type="caution">
    <text evidence="1">The sequence shown here is derived from an EMBL/GenBank/DDBJ whole genome shotgun (WGS) entry which is preliminary data.</text>
</comment>